<dbReference type="EMBL" id="CP006644">
    <property type="protein sequence ID" value="AHE57287.1"/>
    <property type="molecule type" value="Genomic_DNA"/>
</dbReference>
<feature type="domain" description="Methyltransferase type 11" evidence="1">
    <location>
        <begin position="65"/>
        <end position="150"/>
    </location>
</feature>
<dbReference type="HOGENOM" id="CLU_1048917_0_0_5"/>
<dbReference type="STRING" id="1123269.NX02_28530"/>
<dbReference type="RefSeq" id="WP_025295376.1">
    <property type="nucleotide sequence ID" value="NZ_CP006644.1"/>
</dbReference>
<gene>
    <name evidence="2" type="ORF">NX02_28530</name>
</gene>
<sequence>MTGIAPPPGAMPSDLAEELRDFHRRWATIRPPLRPDAGVAATVAALLDAVGARDDARPTLLLGVTPELAAVPRHLVAVDWSRAMVDAAWPGSAPQRHVVIGDWKRMPLAEASVAAAIGDGIVSMLSLPMEQPLLFAQLRRVIRPGGRIVLRCFATPDPCERVATVRDAAFAGGLDFHAFKQRFNMAISVADGLPNISSAHLFARFEALFPDRMALAQASGWSLATIAEFDAYRGSRYVHCYPSRDAVLALVPGWAQAPHFVETSGYPLAERCPLLVIDLP</sequence>
<dbReference type="AlphaFoldDB" id="W0AL21"/>
<accession>W0AL21</accession>
<dbReference type="Gene3D" id="3.40.50.150">
    <property type="entry name" value="Vaccinia Virus protein VP39"/>
    <property type="match status" value="1"/>
</dbReference>
<dbReference type="InterPro" id="IPR029063">
    <property type="entry name" value="SAM-dependent_MTases_sf"/>
</dbReference>
<dbReference type="Pfam" id="PF08241">
    <property type="entry name" value="Methyltransf_11"/>
    <property type="match status" value="1"/>
</dbReference>
<dbReference type="SUPFAM" id="SSF53335">
    <property type="entry name" value="S-adenosyl-L-methionine-dependent methyltransferases"/>
    <property type="match status" value="1"/>
</dbReference>
<dbReference type="CDD" id="cd02440">
    <property type="entry name" value="AdoMet_MTases"/>
    <property type="match status" value="1"/>
</dbReference>
<dbReference type="OrthoDB" id="9777830at2"/>
<dbReference type="KEGG" id="ssan:NX02_28530"/>
<dbReference type="eggNOG" id="ENOG5032RYB">
    <property type="taxonomic scope" value="Bacteria"/>
</dbReference>
<proteinExistence type="predicted"/>
<dbReference type="Proteomes" id="UP000018851">
    <property type="component" value="Chromosome"/>
</dbReference>
<protein>
    <recommendedName>
        <fullName evidence="1">Methyltransferase type 11 domain-containing protein</fullName>
    </recommendedName>
</protein>
<keyword evidence="3" id="KW-1185">Reference proteome</keyword>
<evidence type="ECO:0000313" key="3">
    <source>
        <dbReference type="Proteomes" id="UP000018851"/>
    </source>
</evidence>
<dbReference type="GO" id="GO:0008757">
    <property type="term" value="F:S-adenosylmethionine-dependent methyltransferase activity"/>
    <property type="evidence" value="ECO:0007669"/>
    <property type="project" value="InterPro"/>
</dbReference>
<reference evidence="2 3" key="1">
    <citation type="submission" date="2013-07" db="EMBL/GenBank/DDBJ databases">
        <title>Completed genome of Sphingomonas sanxanigenens NX02.</title>
        <authorList>
            <person name="Ma T."/>
            <person name="Huang H."/>
            <person name="Wu M."/>
            <person name="Li X."/>
            <person name="Li G."/>
        </authorList>
    </citation>
    <scope>NUCLEOTIDE SEQUENCE [LARGE SCALE GENOMIC DNA]</scope>
    <source>
        <strain evidence="2 3">NX02</strain>
    </source>
</reference>
<organism evidence="2 3">
    <name type="scientific">Sphingomonas sanxanigenens DSM 19645 = NX02</name>
    <dbReference type="NCBI Taxonomy" id="1123269"/>
    <lineage>
        <taxon>Bacteria</taxon>
        <taxon>Pseudomonadati</taxon>
        <taxon>Pseudomonadota</taxon>
        <taxon>Alphaproteobacteria</taxon>
        <taxon>Sphingomonadales</taxon>
        <taxon>Sphingomonadaceae</taxon>
        <taxon>Sphingomonas</taxon>
    </lineage>
</organism>
<dbReference type="PATRIC" id="fig|1123269.5.peg.5605"/>
<evidence type="ECO:0000313" key="2">
    <source>
        <dbReference type="EMBL" id="AHE57287.1"/>
    </source>
</evidence>
<name>W0AL21_9SPHN</name>
<dbReference type="InterPro" id="IPR013216">
    <property type="entry name" value="Methyltransf_11"/>
</dbReference>
<evidence type="ECO:0000259" key="1">
    <source>
        <dbReference type="Pfam" id="PF08241"/>
    </source>
</evidence>